<gene>
    <name evidence="2" type="ORF">FRX31_019809</name>
</gene>
<protein>
    <submittedName>
        <fullName evidence="2">Uncharacterized protein</fullName>
    </submittedName>
</protein>
<evidence type="ECO:0000256" key="1">
    <source>
        <dbReference type="SAM" id="MobiDB-lite"/>
    </source>
</evidence>
<feature type="compositionally biased region" description="Pro residues" evidence="1">
    <location>
        <begin position="397"/>
        <end position="406"/>
    </location>
</feature>
<comment type="caution">
    <text evidence="2">The sequence shown here is derived from an EMBL/GenBank/DDBJ whole genome shotgun (WGS) entry which is preliminary data.</text>
</comment>
<name>A0A7J6VZQ8_THATH</name>
<feature type="region of interest" description="Disordered" evidence="1">
    <location>
        <begin position="146"/>
        <end position="174"/>
    </location>
</feature>
<dbReference type="AlphaFoldDB" id="A0A7J6VZQ8"/>
<keyword evidence="3" id="KW-1185">Reference proteome</keyword>
<feature type="region of interest" description="Disordered" evidence="1">
    <location>
        <begin position="395"/>
        <end position="420"/>
    </location>
</feature>
<dbReference type="OrthoDB" id="1939383at2759"/>
<sequence length="546" mass="61123">MEEDELPKRNLRFHYGGNFKEIGKVPSMLHMYSGGETVDSCDWNGDEVCLMDLVKEVEKLVSIPECCKVKLWCFWLSHKDGYVNQKLLVDKDTDVMFLWKNAKPDKGNFIHLYIEVENKMQAASTSVPPLPSSVINNTSNEALQFSQGKISDVQSSKKKNPSLGGKVNEDTYVNPFDDPEVNTWYADDEVDRNKGNVDFNISQDDSNDDEDYAVSDFECDISVLNQKYEVSTRSKGSPLIDVNRIDAAEDYESPHSATDSETDDDIYCDDDLTQEEIQKSKDRLAADAREYARKRAAERRKLTAIKEKELCVEQQKKQQQEIDDDITWINRTSSIKDDEYVVEDNTDEEGLPTLKVDQSYCSPYFTVAAYKDVYEGSIKPILHETDWCKTTEEIQPPIRPRAPGRPPMNRRRGLDEGPIQYSGKRQHRCTICKEYGHNKTTCMGGGAECDAMQAAIAASLAAASQPPPPKGATPKGGRPRTRARKIVIGQPLESAFGDEDLLSNGRGKGKGKAKTNASGRGKGAKGRGRDNATNGHPEYSYSTMSE</sequence>
<accession>A0A7J6VZQ8</accession>
<organism evidence="2 3">
    <name type="scientific">Thalictrum thalictroides</name>
    <name type="common">Rue-anemone</name>
    <name type="synonym">Anemone thalictroides</name>
    <dbReference type="NCBI Taxonomy" id="46969"/>
    <lineage>
        <taxon>Eukaryota</taxon>
        <taxon>Viridiplantae</taxon>
        <taxon>Streptophyta</taxon>
        <taxon>Embryophyta</taxon>
        <taxon>Tracheophyta</taxon>
        <taxon>Spermatophyta</taxon>
        <taxon>Magnoliopsida</taxon>
        <taxon>Ranunculales</taxon>
        <taxon>Ranunculaceae</taxon>
        <taxon>Thalictroideae</taxon>
        <taxon>Thalictrum</taxon>
    </lineage>
</organism>
<feature type="region of interest" description="Disordered" evidence="1">
    <location>
        <begin position="460"/>
        <end position="546"/>
    </location>
</feature>
<feature type="non-terminal residue" evidence="2">
    <location>
        <position position="1"/>
    </location>
</feature>
<proteinExistence type="predicted"/>
<evidence type="ECO:0000313" key="2">
    <source>
        <dbReference type="EMBL" id="KAF5190604.1"/>
    </source>
</evidence>
<evidence type="ECO:0000313" key="3">
    <source>
        <dbReference type="Proteomes" id="UP000554482"/>
    </source>
</evidence>
<dbReference type="Proteomes" id="UP000554482">
    <property type="component" value="Unassembled WGS sequence"/>
</dbReference>
<reference evidence="2 3" key="1">
    <citation type="submission" date="2020-06" db="EMBL/GenBank/DDBJ databases">
        <title>Transcriptomic and genomic resources for Thalictrum thalictroides and T. hernandezii: Facilitating candidate gene discovery in an emerging model plant lineage.</title>
        <authorList>
            <person name="Arias T."/>
            <person name="Riano-Pachon D.M."/>
            <person name="Di Stilio V.S."/>
        </authorList>
    </citation>
    <scope>NUCLEOTIDE SEQUENCE [LARGE SCALE GENOMIC DNA]</scope>
    <source>
        <strain evidence="3">cv. WT478/WT964</strain>
        <tissue evidence="2">Leaves</tissue>
    </source>
</reference>
<dbReference type="EMBL" id="JABWDY010023925">
    <property type="protein sequence ID" value="KAF5190604.1"/>
    <property type="molecule type" value="Genomic_DNA"/>
</dbReference>